<dbReference type="Gene3D" id="3.90.550.10">
    <property type="entry name" value="Spore Coat Polysaccharide Biosynthesis Protein SpsA, Chain A"/>
    <property type="match status" value="1"/>
</dbReference>
<evidence type="ECO:0000259" key="3">
    <source>
        <dbReference type="Pfam" id="PF00535"/>
    </source>
</evidence>
<accession>A0A5C1QGD7</accession>
<dbReference type="SUPFAM" id="SSF53448">
    <property type="entry name" value="Nucleotide-diphospho-sugar transferases"/>
    <property type="match status" value="1"/>
</dbReference>
<keyword evidence="1" id="KW-0328">Glycosyltransferase</keyword>
<evidence type="ECO:0000256" key="1">
    <source>
        <dbReference type="ARBA" id="ARBA00022676"/>
    </source>
</evidence>
<dbReference type="CDD" id="cd00761">
    <property type="entry name" value="Glyco_tranf_GTA_type"/>
    <property type="match status" value="1"/>
</dbReference>
<evidence type="ECO:0000313" key="5">
    <source>
        <dbReference type="Proteomes" id="UP000323824"/>
    </source>
</evidence>
<dbReference type="OrthoDB" id="359254at2"/>
<evidence type="ECO:0000313" key="4">
    <source>
        <dbReference type="EMBL" id="QEN05282.1"/>
    </source>
</evidence>
<gene>
    <name evidence="4" type="ORF">EW093_11340</name>
</gene>
<evidence type="ECO:0000256" key="2">
    <source>
        <dbReference type="ARBA" id="ARBA00022679"/>
    </source>
</evidence>
<feature type="domain" description="Glycosyltransferase 2-like" evidence="3">
    <location>
        <begin position="5"/>
        <end position="113"/>
    </location>
</feature>
<dbReference type="PANTHER" id="PTHR22916:SF51">
    <property type="entry name" value="GLYCOSYLTRANSFERASE EPSH-RELATED"/>
    <property type="match status" value="1"/>
</dbReference>
<dbReference type="EMBL" id="CP035807">
    <property type="protein sequence ID" value="QEN05282.1"/>
    <property type="molecule type" value="Genomic_DNA"/>
</dbReference>
<proteinExistence type="predicted"/>
<dbReference type="AlphaFoldDB" id="A0A5C1QGD7"/>
<dbReference type="InterPro" id="IPR001173">
    <property type="entry name" value="Glyco_trans_2-like"/>
</dbReference>
<sequence length="341" mass="39886">MKLLSVIVPCYNSESYMEFCLDSLLATENKDIEIIVVNDGSKDKTGEIADSYSSRFPDIVKVIHQDNGGHGEAINSGLKSATGLYFKVVDSDDWVNREAYNKILDTLSRFDQDENILDLVISNFVYEKEGAKNKKTMSYTKMLPKGRVFSWNDVRSIKLGQYILMHSVIYKTELLKQIDLKLPKHTFYVDNIFVYVPLIYVKKIYYVDVDFYRYFIGRDDQSVNEQVMIRRVDQQIRVNKIMLEHYKNVLDKKTDHKLKRYMYHYLEIMTAISSILLINSGTVEDLEKKRSLWKLIKEFDELLYYKLRTRFFGVIVNIPGKLGRKISVGLYRISQKAVGFN</sequence>
<dbReference type="Pfam" id="PF00535">
    <property type="entry name" value="Glycos_transf_2"/>
    <property type="match status" value="1"/>
</dbReference>
<keyword evidence="5" id="KW-1185">Reference proteome</keyword>
<keyword evidence="2 4" id="KW-0808">Transferase</keyword>
<dbReference type="InterPro" id="IPR029044">
    <property type="entry name" value="Nucleotide-diphossugar_trans"/>
</dbReference>
<reference evidence="4 5" key="2">
    <citation type="submission" date="2019-09" db="EMBL/GenBank/DDBJ databases">
        <title>Complete Genome Sequence and Methylome Analysis of free living Spirochaetas.</title>
        <authorList>
            <person name="Leshcheva N."/>
            <person name="Mikheeva N."/>
        </authorList>
    </citation>
    <scope>NUCLEOTIDE SEQUENCE [LARGE SCALE GENOMIC DNA]</scope>
    <source>
        <strain evidence="4 5">P</strain>
    </source>
</reference>
<dbReference type="GO" id="GO:0016758">
    <property type="term" value="F:hexosyltransferase activity"/>
    <property type="evidence" value="ECO:0007669"/>
    <property type="project" value="UniProtKB-ARBA"/>
</dbReference>
<dbReference type="KEGG" id="sper:EW093_11340"/>
<dbReference type="Proteomes" id="UP000323824">
    <property type="component" value="Chromosome"/>
</dbReference>
<dbReference type="RefSeq" id="WP_149568520.1">
    <property type="nucleotide sequence ID" value="NZ_CP035807.1"/>
</dbReference>
<name>A0A5C1QGD7_9SPIO</name>
<organism evidence="4 5">
    <name type="scientific">Thiospirochaeta perfilievii</name>
    <dbReference type="NCBI Taxonomy" id="252967"/>
    <lineage>
        <taxon>Bacteria</taxon>
        <taxon>Pseudomonadati</taxon>
        <taxon>Spirochaetota</taxon>
        <taxon>Spirochaetia</taxon>
        <taxon>Spirochaetales</taxon>
        <taxon>Spirochaetaceae</taxon>
        <taxon>Thiospirochaeta</taxon>
    </lineage>
</organism>
<protein>
    <submittedName>
        <fullName evidence="4">Glycosyltransferase</fullName>
    </submittedName>
</protein>
<dbReference type="PANTHER" id="PTHR22916">
    <property type="entry name" value="GLYCOSYLTRANSFERASE"/>
    <property type="match status" value="1"/>
</dbReference>
<reference evidence="4 5" key="1">
    <citation type="submission" date="2019-02" db="EMBL/GenBank/DDBJ databases">
        <authorList>
            <person name="Fomenkov A."/>
            <person name="Dubinina G."/>
            <person name="Grabovich M."/>
            <person name="Vincze T."/>
            <person name="Roberts R.J."/>
        </authorList>
    </citation>
    <scope>NUCLEOTIDE SEQUENCE [LARGE SCALE GENOMIC DNA]</scope>
    <source>
        <strain evidence="4 5">P</strain>
    </source>
</reference>